<organism evidence="3 4">
    <name type="scientific">Xanthomonas chitinilytica</name>
    <dbReference type="NCBI Taxonomy" id="2989819"/>
    <lineage>
        <taxon>Bacteria</taxon>
        <taxon>Pseudomonadati</taxon>
        <taxon>Pseudomonadota</taxon>
        <taxon>Gammaproteobacteria</taxon>
        <taxon>Lysobacterales</taxon>
        <taxon>Lysobacteraceae</taxon>
        <taxon>Xanthomonas</taxon>
    </lineage>
</organism>
<dbReference type="EMBL" id="JAPCHY010000001">
    <property type="protein sequence ID" value="MCW4471098.1"/>
    <property type="molecule type" value="Genomic_DNA"/>
</dbReference>
<evidence type="ECO:0000313" key="4">
    <source>
        <dbReference type="Proteomes" id="UP001209922"/>
    </source>
</evidence>
<protein>
    <submittedName>
        <fullName evidence="3">DUF4189 domain-containing protein</fullName>
    </submittedName>
</protein>
<dbReference type="Pfam" id="PF13827">
    <property type="entry name" value="DUF4189"/>
    <property type="match status" value="1"/>
</dbReference>
<evidence type="ECO:0000313" key="3">
    <source>
        <dbReference type="EMBL" id="MCW4471098.1"/>
    </source>
</evidence>
<sequence length="168" mass="18093">MNGLRSLFLFFSFFGVELAFAQTACPVGTQPGAMVCGPAPNSSQPQQPAAPVTRYPTGEWLDRWGAFSYDSDVESLGVSRDESSKEVAELVATQRCINAGGSNCRIFNSYKNACVAVARQAAGAGLFFSTRPKVKQASKVAIDGCKKNYGGQCDVWYSACSEQVFNKF</sequence>
<dbReference type="InterPro" id="IPR025240">
    <property type="entry name" value="DUF4189"/>
</dbReference>
<evidence type="ECO:0000259" key="2">
    <source>
        <dbReference type="Pfam" id="PF13827"/>
    </source>
</evidence>
<accession>A0ABT3JRH6</accession>
<dbReference type="Proteomes" id="UP001209922">
    <property type="component" value="Unassembled WGS sequence"/>
</dbReference>
<dbReference type="RefSeq" id="WP_265126046.1">
    <property type="nucleotide sequence ID" value="NZ_JAPCHY010000001.1"/>
</dbReference>
<feature type="chain" id="PRO_5046861682" evidence="1">
    <location>
        <begin position="22"/>
        <end position="168"/>
    </location>
</feature>
<reference evidence="3 4" key="1">
    <citation type="submission" date="2022-10" db="EMBL/GenBank/DDBJ databases">
        <title>Xanthomonas sp. H13-6.</title>
        <authorList>
            <person name="Liu X."/>
            <person name="Deng Z."/>
            <person name="Jiang Y."/>
            <person name="Yu T."/>
            <person name="Ai J."/>
        </authorList>
    </citation>
    <scope>NUCLEOTIDE SEQUENCE [LARGE SCALE GENOMIC DNA]</scope>
    <source>
        <strain evidence="3 4">H13-6</strain>
    </source>
</reference>
<comment type="caution">
    <text evidence="3">The sequence shown here is derived from an EMBL/GenBank/DDBJ whole genome shotgun (WGS) entry which is preliminary data.</text>
</comment>
<feature type="domain" description="DUF4189" evidence="2">
    <location>
        <begin position="64"/>
        <end position="160"/>
    </location>
</feature>
<name>A0ABT3JRH6_9XANT</name>
<proteinExistence type="predicted"/>
<evidence type="ECO:0000256" key="1">
    <source>
        <dbReference type="SAM" id="SignalP"/>
    </source>
</evidence>
<keyword evidence="4" id="KW-1185">Reference proteome</keyword>
<feature type="signal peptide" evidence="1">
    <location>
        <begin position="1"/>
        <end position="21"/>
    </location>
</feature>
<keyword evidence="1" id="KW-0732">Signal</keyword>
<gene>
    <name evidence="3" type="ORF">OK345_01055</name>
</gene>